<evidence type="ECO:0000313" key="2">
    <source>
        <dbReference type="EMBL" id="SMX28951.1"/>
    </source>
</evidence>
<protein>
    <recommendedName>
        <fullName evidence="1">Hemerythrin-like domain-containing protein</fullName>
    </recommendedName>
</protein>
<name>A0A238JE41_9RHOB</name>
<reference evidence="3" key="1">
    <citation type="submission" date="2017-05" db="EMBL/GenBank/DDBJ databases">
        <authorList>
            <person name="Rodrigo-Torres L."/>
            <person name="Arahal R. D."/>
            <person name="Lucena T."/>
        </authorList>
    </citation>
    <scope>NUCLEOTIDE SEQUENCE [LARGE SCALE GENOMIC DNA]</scope>
    <source>
        <strain evidence="3">CECT 8649</strain>
    </source>
</reference>
<feature type="domain" description="Hemerythrin-like" evidence="1">
    <location>
        <begin position="38"/>
        <end position="181"/>
    </location>
</feature>
<evidence type="ECO:0000259" key="1">
    <source>
        <dbReference type="Pfam" id="PF01814"/>
    </source>
</evidence>
<evidence type="ECO:0000313" key="3">
    <source>
        <dbReference type="Proteomes" id="UP000225972"/>
    </source>
</evidence>
<accession>A0A238JE41</accession>
<sequence length="188" mass="21773">MTQYDIQTRKGLPQEMQALLTVLPRDGWRDHPNFARSIQNWMGAHQMFRGLTGQIRQDSEDFLEQKQEDQTYAARLAHFGMLLFNNLHGHHSWEDRSFFPELEAADPRFARGLEMLESDHEALDGHLDQFRRTGNRLVQLATLDPTQMKDEAGQMLDTVTTIDGFLERHLTDEEDLAVPILLHHALRG</sequence>
<proteinExistence type="predicted"/>
<dbReference type="CDD" id="cd12108">
    <property type="entry name" value="Hr-like"/>
    <property type="match status" value="1"/>
</dbReference>
<dbReference type="PANTHER" id="PTHR38048:SF2">
    <property type="entry name" value="HEMERYTHRIN-LIKE DOMAIN-CONTAINING PROTEIN"/>
    <property type="match status" value="1"/>
</dbReference>
<gene>
    <name evidence="2" type="ORF">TRP8649_03079</name>
</gene>
<dbReference type="EMBL" id="FXXP01000002">
    <property type="protein sequence ID" value="SMX28951.1"/>
    <property type="molecule type" value="Genomic_DNA"/>
</dbReference>
<dbReference type="AlphaFoldDB" id="A0A238JE41"/>
<dbReference type="Gene3D" id="1.20.120.520">
    <property type="entry name" value="nmb1532 protein domain like"/>
    <property type="match status" value="1"/>
</dbReference>
<organism evidence="2 3">
    <name type="scientific">Pelagimonas phthalicica</name>
    <dbReference type="NCBI Taxonomy" id="1037362"/>
    <lineage>
        <taxon>Bacteria</taxon>
        <taxon>Pseudomonadati</taxon>
        <taxon>Pseudomonadota</taxon>
        <taxon>Alphaproteobacteria</taxon>
        <taxon>Rhodobacterales</taxon>
        <taxon>Roseobacteraceae</taxon>
        <taxon>Pelagimonas</taxon>
    </lineage>
</organism>
<dbReference type="RefSeq" id="WP_099246659.1">
    <property type="nucleotide sequence ID" value="NZ_FXXP01000002.1"/>
</dbReference>
<dbReference type="Pfam" id="PF01814">
    <property type="entry name" value="Hemerythrin"/>
    <property type="match status" value="1"/>
</dbReference>
<dbReference type="InterPro" id="IPR053206">
    <property type="entry name" value="Dimeric_xanthone_biosynth"/>
</dbReference>
<dbReference type="InterPro" id="IPR012312">
    <property type="entry name" value="Hemerythrin-like"/>
</dbReference>
<keyword evidence="3" id="KW-1185">Reference proteome</keyword>
<dbReference type="Proteomes" id="UP000225972">
    <property type="component" value="Unassembled WGS sequence"/>
</dbReference>
<dbReference type="OrthoDB" id="6077989at2"/>
<dbReference type="PANTHER" id="PTHR38048">
    <property type="entry name" value="EXPRESSED PROTEIN"/>
    <property type="match status" value="1"/>
</dbReference>